<dbReference type="Pfam" id="PF03478">
    <property type="entry name" value="Beta-prop_KIB1-4"/>
    <property type="match status" value="1"/>
</dbReference>
<dbReference type="InterPro" id="IPR005174">
    <property type="entry name" value="KIB1-4_b-propeller"/>
</dbReference>
<sequence>MEDIPKPWCCSSSSFSSGGGGRRRRTERRTSRPSKWSNPRRDILEIITSRFETRREILRLRAVCKSWRSKIPFPSNDSTLGESLKPPSPIFLSPKHGGHFTLKENTVYCLQPLRKIYYFWKTTSNWFVKIEEVDSHKVRLKEPLSTKKLGNIIGLPKTINLVDFWVKKVAKEYFLKYVGLSQEENENGTTSEVNKSVSKEIKKVVVGENKDGEIVVMMLHFSGELKAWKMGEKRWANLVTEHEGLSKYQEIAFHKGNFYVLDSMGATSKVEYSSSLEVSKVAPPAFNYRVSHRFGPRKVYLVSSFGDLFMVKYIGGSVSELPPLDVFKLDEEHGLWVAVQDLEKDRVFFIGDGCSYSVSAKEFEGCKVNCVYFTDESDFYSGVEENYPGLNASLYDLVEDVSRPLTSVVGYSRIFWPPPTWLNQTPSGK</sequence>
<evidence type="ECO:0000313" key="4">
    <source>
        <dbReference type="Proteomes" id="UP000796880"/>
    </source>
</evidence>
<reference evidence="3" key="1">
    <citation type="submission" date="2020-03" db="EMBL/GenBank/DDBJ databases">
        <title>A high-quality chromosome-level genome assembly of a woody plant with both climbing and erect habits, Rhamnella rubrinervis.</title>
        <authorList>
            <person name="Lu Z."/>
            <person name="Yang Y."/>
            <person name="Zhu X."/>
            <person name="Sun Y."/>
        </authorList>
    </citation>
    <scope>NUCLEOTIDE SEQUENCE</scope>
    <source>
        <strain evidence="3">BYM</strain>
        <tissue evidence="3">Leaf</tissue>
    </source>
</reference>
<dbReference type="EMBL" id="VOIH02000003">
    <property type="protein sequence ID" value="KAF3450398.1"/>
    <property type="molecule type" value="Genomic_DNA"/>
</dbReference>
<organism evidence="3 4">
    <name type="scientific">Rhamnella rubrinervis</name>
    <dbReference type="NCBI Taxonomy" id="2594499"/>
    <lineage>
        <taxon>Eukaryota</taxon>
        <taxon>Viridiplantae</taxon>
        <taxon>Streptophyta</taxon>
        <taxon>Embryophyta</taxon>
        <taxon>Tracheophyta</taxon>
        <taxon>Spermatophyta</taxon>
        <taxon>Magnoliopsida</taxon>
        <taxon>eudicotyledons</taxon>
        <taxon>Gunneridae</taxon>
        <taxon>Pentapetalae</taxon>
        <taxon>rosids</taxon>
        <taxon>fabids</taxon>
        <taxon>Rosales</taxon>
        <taxon>Rhamnaceae</taxon>
        <taxon>rhamnoid group</taxon>
        <taxon>Rhamneae</taxon>
        <taxon>Rhamnella</taxon>
    </lineage>
</organism>
<keyword evidence="4" id="KW-1185">Reference proteome</keyword>
<dbReference type="Proteomes" id="UP000796880">
    <property type="component" value="Unassembled WGS sequence"/>
</dbReference>
<comment type="caution">
    <text evidence="3">The sequence shown here is derived from an EMBL/GenBank/DDBJ whole genome shotgun (WGS) entry which is preliminary data.</text>
</comment>
<dbReference type="OrthoDB" id="638130at2759"/>
<dbReference type="PANTHER" id="PTHR47123:SF3">
    <property type="entry name" value="DUF295 DOMAIN-CONTAINING PROTEIN"/>
    <property type="match status" value="1"/>
</dbReference>
<evidence type="ECO:0000313" key="3">
    <source>
        <dbReference type="EMBL" id="KAF3450398.1"/>
    </source>
</evidence>
<gene>
    <name evidence="3" type="ORF">FNV43_RR06479</name>
</gene>
<proteinExistence type="predicted"/>
<dbReference type="PANTHER" id="PTHR47123">
    <property type="entry name" value="F-BOX PROTEIN SKIP23"/>
    <property type="match status" value="1"/>
</dbReference>
<evidence type="ECO:0000259" key="2">
    <source>
        <dbReference type="Pfam" id="PF03478"/>
    </source>
</evidence>
<dbReference type="InterPro" id="IPR051304">
    <property type="entry name" value="SCF_F-box_domain"/>
</dbReference>
<protein>
    <recommendedName>
        <fullName evidence="2">KIB1-4 beta-propeller domain-containing protein</fullName>
    </recommendedName>
</protein>
<feature type="domain" description="KIB1-4 beta-propeller" evidence="2">
    <location>
        <begin position="100"/>
        <end position="381"/>
    </location>
</feature>
<name>A0A8K0MLU0_9ROSA</name>
<dbReference type="AlphaFoldDB" id="A0A8K0MLU0"/>
<evidence type="ECO:0000256" key="1">
    <source>
        <dbReference type="SAM" id="MobiDB-lite"/>
    </source>
</evidence>
<accession>A0A8K0MLU0</accession>
<feature type="region of interest" description="Disordered" evidence="1">
    <location>
        <begin position="1"/>
        <end position="37"/>
    </location>
</feature>